<keyword evidence="2" id="KW-0808">Transferase</keyword>
<dbReference type="CDD" id="cd16935">
    <property type="entry name" value="HATPase_AgrC-ComD-like"/>
    <property type="match status" value="1"/>
</dbReference>
<dbReference type="InterPro" id="IPR016120">
    <property type="entry name" value="Sig_transdc_His_kin_SpoOB"/>
</dbReference>
<dbReference type="PANTHER" id="PTHR40448">
    <property type="entry name" value="TWO-COMPONENT SENSOR HISTIDINE KINASE"/>
    <property type="match status" value="1"/>
</dbReference>
<dbReference type="GO" id="GO:0042802">
    <property type="term" value="F:identical protein binding"/>
    <property type="evidence" value="ECO:0007669"/>
    <property type="project" value="TreeGrafter"/>
</dbReference>
<dbReference type="Proteomes" id="UP000287470">
    <property type="component" value="Unassembled WGS sequence"/>
</dbReference>
<evidence type="ECO:0000256" key="3">
    <source>
        <dbReference type="ARBA" id="ARBA00022777"/>
    </source>
</evidence>
<feature type="domain" description="SpoOB alpha-helical" evidence="5">
    <location>
        <begin position="38"/>
        <end position="85"/>
    </location>
</feature>
<evidence type="ECO:0000313" key="6">
    <source>
        <dbReference type="EMBL" id="RSX58706.1"/>
    </source>
</evidence>
<dbReference type="Gene3D" id="3.30.565.10">
    <property type="entry name" value="Histidine kinase-like ATPase, C-terminal domain"/>
    <property type="match status" value="1"/>
</dbReference>
<reference evidence="6 7" key="1">
    <citation type="submission" date="2018-09" db="EMBL/GenBank/DDBJ databases">
        <title>Characterization of the phylogenetic diversity of five novel species belonging to the genus Bifidobacterium.</title>
        <authorList>
            <person name="Lugli G.A."/>
            <person name="Duranti S."/>
            <person name="Milani C."/>
        </authorList>
    </citation>
    <scope>NUCLEOTIDE SEQUENCE [LARGE SCALE GENOMIC DNA]</scope>
    <source>
        <strain evidence="6 7">2033B</strain>
    </source>
</reference>
<evidence type="ECO:0000256" key="2">
    <source>
        <dbReference type="ARBA" id="ARBA00022679"/>
    </source>
</evidence>
<dbReference type="AlphaFoldDB" id="A0A430FWP8"/>
<sequence>MAVTTPGEHRHRLPRIRLRGRAQRELAAYQRSLLDTHHHEVETMYARMRTWRHDYRNHLQTMKALADQGDLDALRRYLDELDDQLTALDSPIRSGNAMADAILSSKMALAQSQGIDVRVDAHIPVRLRVGELDLCAVIGNLFDNAIEATRPLPDGERLIRVYMDMKGTQLYISFTNTTASAKLGGIRGRFASTKRGAGHGFGLLSVDRIVEAAGGYLSRNSEDGAFTTEILLPQE</sequence>
<dbReference type="Pfam" id="PF14689">
    <property type="entry name" value="SPOB_a"/>
    <property type="match status" value="1"/>
</dbReference>
<feature type="domain" description="Sensor histidine kinase NatK-like C-terminal" evidence="4">
    <location>
        <begin position="132"/>
        <end position="233"/>
    </location>
</feature>
<accession>A0A430FWP8</accession>
<dbReference type="InterPro" id="IPR039506">
    <property type="entry name" value="SPOB_a"/>
</dbReference>
<dbReference type="EMBL" id="QXGK01000001">
    <property type="protein sequence ID" value="RSX58706.1"/>
    <property type="molecule type" value="Genomic_DNA"/>
</dbReference>
<proteinExistence type="predicted"/>
<dbReference type="GO" id="GO:0000155">
    <property type="term" value="F:phosphorelay sensor kinase activity"/>
    <property type="evidence" value="ECO:0007669"/>
    <property type="project" value="InterPro"/>
</dbReference>
<dbReference type="InterPro" id="IPR036890">
    <property type="entry name" value="HATPase_C_sf"/>
</dbReference>
<keyword evidence="7" id="KW-1185">Reference proteome</keyword>
<name>A0A430FWP8_9BIFI</name>
<comment type="caution">
    <text evidence="6">The sequence shown here is derived from an EMBL/GenBank/DDBJ whole genome shotgun (WGS) entry which is preliminary data.</text>
</comment>
<keyword evidence="3 6" id="KW-0418">Kinase</keyword>
<dbReference type="RefSeq" id="WP_125967297.1">
    <property type="nucleotide sequence ID" value="NZ_QXGK01000001.1"/>
</dbReference>
<organism evidence="6 7">
    <name type="scientific">Bifidobacterium samirii</name>
    <dbReference type="NCBI Taxonomy" id="2306974"/>
    <lineage>
        <taxon>Bacteria</taxon>
        <taxon>Bacillati</taxon>
        <taxon>Actinomycetota</taxon>
        <taxon>Actinomycetes</taxon>
        <taxon>Bifidobacteriales</taxon>
        <taxon>Bifidobacteriaceae</taxon>
        <taxon>Bifidobacterium</taxon>
    </lineage>
</organism>
<dbReference type="Pfam" id="PF14501">
    <property type="entry name" value="HATPase_c_5"/>
    <property type="match status" value="1"/>
</dbReference>
<protein>
    <submittedName>
        <fullName evidence="6">Histidine kinase</fullName>
    </submittedName>
</protein>
<dbReference type="OrthoDB" id="9792686at2"/>
<evidence type="ECO:0000256" key="1">
    <source>
        <dbReference type="ARBA" id="ARBA00022553"/>
    </source>
</evidence>
<evidence type="ECO:0000313" key="7">
    <source>
        <dbReference type="Proteomes" id="UP000287470"/>
    </source>
</evidence>
<dbReference type="PANTHER" id="PTHR40448:SF1">
    <property type="entry name" value="TWO-COMPONENT SENSOR HISTIDINE KINASE"/>
    <property type="match status" value="1"/>
</dbReference>
<dbReference type="Gene3D" id="1.10.287.130">
    <property type="match status" value="1"/>
</dbReference>
<dbReference type="SUPFAM" id="SSF55874">
    <property type="entry name" value="ATPase domain of HSP90 chaperone/DNA topoisomerase II/histidine kinase"/>
    <property type="match status" value="1"/>
</dbReference>
<gene>
    <name evidence="6" type="ORF">D2E24_0002</name>
</gene>
<dbReference type="InterPro" id="IPR032834">
    <property type="entry name" value="NatK-like_C"/>
</dbReference>
<keyword evidence="1" id="KW-0597">Phosphoprotein</keyword>
<evidence type="ECO:0000259" key="5">
    <source>
        <dbReference type="Pfam" id="PF14689"/>
    </source>
</evidence>
<evidence type="ECO:0000259" key="4">
    <source>
        <dbReference type="Pfam" id="PF14501"/>
    </source>
</evidence>
<dbReference type="SUPFAM" id="SSF55890">
    <property type="entry name" value="Sporulation response regulatory protein Spo0B"/>
    <property type="match status" value="1"/>
</dbReference>